<feature type="transmembrane region" description="Helical" evidence="7">
    <location>
        <begin position="405"/>
        <end position="428"/>
    </location>
</feature>
<dbReference type="EMBL" id="LIUT01000001">
    <property type="protein sequence ID" value="KOR89237.1"/>
    <property type="molecule type" value="Genomic_DNA"/>
</dbReference>
<protein>
    <submittedName>
        <fullName evidence="9">Transporter</fullName>
    </submittedName>
</protein>
<dbReference type="SUPFAM" id="SSF103473">
    <property type="entry name" value="MFS general substrate transporter"/>
    <property type="match status" value="2"/>
</dbReference>
<evidence type="ECO:0000256" key="5">
    <source>
        <dbReference type="ARBA" id="ARBA00022989"/>
    </source>
</evidence>
<keyword evidence="4 7" id="KW-0812">Transmembrane</keyword>
<evidence type="ECO:0000313" key="10">
    <source>
        <dbReference type="Proteomes" id="UP000036932"/>
    </source>
</evidence>
<feature type="transmembrane region" description="Helical" evidence="7">
    <location>
        <begin position="303"/>
        <end position="326"/>
    </location>
</feature>
<feature type="transmembrane region" description="Helical" evidence="7">
    <location>
        <begin position="54"/>
        <end position="72"/>
    </location>
</feature>
<proteinExistence type="predicted"/>
<feature type="transmembrane region" description="Helical" evidence="7">
    <location>
        <begin position="338"/>
        <end position="358"/>
    </location>
</feature>
<keyword evidence="5 7" id="KW-1133">Transmembrane helix</keyword>
<evidence type="ECO:0000256" key="2">
    <source>
        <dbReference type="ARBA" id="ARBA00022448"/>
    </source>
</evidence>
<evidence type="ECO:0000256" key="1">
    <source>
        <dbReference type="ARBA" id="ARBA00004651"/>
    </source>
</evidence>
<feature type="transmembrane region" description="Helical" evidence="7">
    <location>
        <begin position="84"/>
        <end position="103"/>
    </location>
</feature>
<comment type="subcellular location">
    <subcellularLocation>
        <location evidence="1">Cell membrane</location>
        <topology evidence="1">Multi-pass membrane protein</topology>
    </subcellularLocation>
</comment>
<reference evidence="10" key="1">
    <citation type="submission" date="2015-08" db="EMBL/GenBank/DDBJ databases">
        <title>Genome sequencing project for genomic taxonomy and phylogenomics of Bacillus-like bacteria.</title>
        <authorList>
            <person name="Liu B."/>
            <person name="Wang J."/>
            <person name="Zhu Y."/>
            <person name="Liu G."/>
            <person name="Chen Q."/>
            <person name="Chen Z."/>
            <person name="Lan J."/>
            <person name="Che J."/>
            <person name="Ge C."/>
            <person name="Shi H."/>
            <person name="Pan Z."/>
            <person name="Liu X."/>
        </authorList>
    </citation>
    <scope>NUCLEOTIDE SEQUENCE [LARGE SCALE GENOMIC DNA]</scope>
    <source>
        <strain evidence="10">FJAT-22460</strain>
    </source>
</reference>
<dbReference type="RefSeq" id="WP_054402280.1">
    <property type="nucleotide sequence ID" value="NZ_LIUT01000001.1"/>
</dbReference>
<evidence type="ECO:0000313" key="9">
    <source>
        <dbReference type="EMBL" id="KOR89237.1"/>
    </source>
</evidence>
<dbReference type="PROSITE" id="PS50850">
    <property type="entry name" value="MFS"/>
    <property type="match status" value="1"/>
</dbReference>
<dbReference type="PATRIC" id="fig|1705565.3.peg.3708"/>
<evidence type="ECO:0000256" key="3">
    <source>
        <dbReference type="ARBA" id="ARBA00022475"/>
    </source>
</evidence>
<feature type="transmembrane region" description="Helical" evidence="7">
    <location>
        <begin position="115"/>
        <end position="134"/>
    </location>
</feature>
<dbReference type="InterPro" id="IPR020846">
    <property type="entry name" value="MFS_dom"/>
</dbReference>
<feature type="transmembrane region" description="Helical" evidence="7">
    <location>
        <begin position="364"/>
        <end position="384"/>
    </location>
</feature>
<feature type="transmembrane region" description="Helical" evidence="7">
    <location>
        <begin position="277"/>
        <end position="297"/>
    </location>
</feature>
<dbReference type="InterPro" id="IPR011701">
    <property type="entry name" value="MFS"/>
</dbReference>
<dbReference type="AlphaFoldDB" id="A0A0M1P499"/>
<feature type="transmembrane region" description="Helical" evidence="7">
    <location>
        <begin position="448"/>
        <end position="467"/>
    </location>
</feature>
<feature type="transmembrane region" description="Helical" evidence="7">
    <location>
        <begin position="206"/>
        <end position="224"/>
    </location>
</feature>
<feature type="transmembrane region" description="Helical" evidence="7">
    <location>
        <begin position="236"/>
        <end position="256"/>
    </location>
</feature>
<dbReference type="Proteomes" id="UP000036932">
    <property type="component" value="Unassembled WGS sequence"/>
</dbReference>
<dbReference type="OrthoDB" id="2414439at2"/>
<dbReference type="PRINTS" id="PR01036">
    <property type="entry name" value="TCRTETB"/>
</dbReference>
<gene>
    <name evidence="9" type="ORF">AM231_08755</name>
</gene>
<feature type="domain" description="Major facilitator superfamily (MFS) profile" evidence="8">
    <location>
        <begin position="18"/>
        <end position="471"/>
    </location>
</feature>
<dbReference type="Gene3D" id="1.20.1250.20">
    <property type="entry name" value="MFS general substrate transporter like domains"/>
    <property type="match status" value="1"/>
</dbReference>
<dbReference type="CDD" id="cd17321">
    <property type="entry name" value="MFS_MMR_MDR_like"/>
    <property type="match status" value="1"/>
</dbReference>
<dbReference type="GO" id="GO:0022857">
    <property type="term" value="F:transmembrane transporter activity"/>
    <property type="evidence" value="ECO:0007669"/>
    <property type="project" value="InterPro"/>
</dbReference>
<accession>A0A0M1P499</accession>
<keyword evidence="6 7" id="KW-0472">Membrane</keyword>
<keyword evidence="3" id="KW-1003">Cell membrane</keyword>
<dbReference type="PANTHER" id="PTHR42718:SF46">
    <property type="entry name" value="BLR6921 PROTEIN"/>
    <property type="match status" value="1"/>
</dbReference>
<feature type="transmembrane region" description="Helical" evidence="7">
    <location>
        <begin position="146"/>
        <end position="166"/>
    </location>
</feature>
<evidence type="ECO:0000259" key="8">
    <source>
        <dbReference type="PROSITE" id="PS50850"/>
    </source>
</evidence>
<keyword evidence="10" id="KW-1185">Reference proteome</keyword>
<dbReference type="Pfam" id="PF07690">
    <property type="entry name" value="MFS_1"/>
    <property type="match status" value="1"/>
</dbReference>
<evidence type="ECO:0000256" key="7">
    <source>
        <dbReference type="SAM" id="Phobius"/>
    </source>
</evidence>
<evidence type="ECO:0000256" key="6">
    <source>
        <dbReference type="ARBA" id="ARBA00023136"/>
    </source>
</evidence>
<evidence type="ECO:0000256" key="4">
    <source>
        <dbReference type="ARBA" id="ARBA00022692"/>
    </source>
</evidence>
<dbReference type="PANTHER" id="PTHR42718">
    <property type="entry name" value="MAJOR FACILITATOR SUPERFAMILY MULTIDRUG TRANSPORTER MFSC"/>
    <property type="match status" value="1"/>
</dbReference>
<dbReference type="InterPro" id="IPR036259">
    <property type="entry name" value="MFS_trans_sf"/>
</dbReference>
<dbReference type="Gene3D" id="1.20.1720.10">
    <property type="entry name" value="Multidrug resistance protein D"/>
    <property type="match status" value="1"/>
</dbReference>
<sequence length="481" mass="50614">MSIQVKGLSQPDPRRWMALALLCLANFMVIMDTSIIGVALPAIQEALGYSQESLQWVFNAYVIFFGGLLLLGGRLSDLFGQRRIFMWGFLILTLASLLAGLAWNETALNLGRALQGFGSALIAPSALTIVMMLFSGNPKELGKALGFWGASAAAGGSAGVFLGGVITEWLSWEWTFLINVPVGVLALVLSPGLIAKGTRGKGSIDLIGSVFVTAALVLIVYGIVAAEHNGWRSPETIWTLVLGAILFILFLIIQVVKKQPLVPLGILKTPNLAAGNIALIMLSGGWIPLWYFLNLYMQQVLKFSAFAGGVALLPMTILIAIFMIVLTGKLIAAFGVKANIVIGLTALGGSMILFSNYTPVDGNFLMNVLPASLLGALGMSLAYIPSMMAAMSGAKPEEAGLASGLANTSYQIGSAISLAVMVAIAATTSASEIGSNTIEALNSGFQAAFFWSGIVAFTGAVLALVFIRSPKKAESDIPKTM</sequence>
<name>A0A0M1P499_9BACL</name>
<feature type="transmembrane region" description="Helical" evidence="7">
    <location>
        <begin position="16"/>
        <end position="42"/>
    </location>
</feature>
<feature type="transmembrane region" description="Helical" evidence="7">
    <location>
        <begin position="172"/>
        <end position="194"/>
    </location>
</feature>
<comment type="caution">
    <text evidence="9">The sequence shown here is derived from an EMBL/GenBank/DDBJ whole genome shotgun (WGS) entry which is preliminary data.</text>
</comment>
<keyword evidence="2" id="KW-0813">Transport</keyword>
<organism evidence="9 10">
    <name type="scientific">Paenibacillus solani</name>
    <dbReference type="NCBI Taxonomy" id="1705565"/>
    <lineage>
        <taxon>Bacteria</taxon>
        <taxon>Bacillati</taxon>
        <taxon>Bacillota</taxon>
        <taxon>Bacilli</taxon>
        <taxon>Bacillales</taxon>
        <taxon>Paenibacillaceae</taxon>
        <taxon>Paenibacillus</taxon>
    </lineage>
</organism>
<dbReference type="GO" id="GO:0005886">
    <property type="term" value="C:plasma membrane"/>
    <property type="evidence" value="ECO:0007669"/>
    <property type="project" value="UniProtKB-SubCell"/>
</dbReference>